<dbReference type="PANTHER" id="PTHR40042">
    <property type="entry name" value="HYPOTHETICAL MEMBRANE SPANNING PROTEIN"/>
    <property type="match status" value="1"/>
</dbReference>
<dbReference type="EMBL" id="ACJM01000024">
    <property type="protein sequence ID" value="EEG76166.1"/>
    <property type="molecule type" value="Genomic_DNA"/>
</dbReference>
<dbReference type="AlphaFoldDB" id="C0GKJ9"/>
<comment type="caution">
    <text evidence="2">The sequence shown here is derived from an EMBL/GenBank/DDBJ whole genome shotgun (WGS) entry which is preliminary data.</text>
</comment>
<gene>
    <name evidence="2" type="ORF">DealDRAFT_3008</name>
</gene>
<feature type="transmembrane region" description="Helical" evidence="1">
    <location>
        <begin position="12"/>
        <end position="31"/>
    </location>
</feature>
<dbReference type="Pfam" id="PF07187">
    <property type="entry name" value="DUF1405"/>
    <property type="match status" value="1"/>
</dbReference>
<evidence type="ECO:0000313" key="3">
    <source>
        <dbReference type="Proteomes" id="UP000006443"/>
    </source>
</evidence>
<dbReference type="Proteomes" id="UP000006443">
    <property type="component" value="Unassembled WGS sequence"/>
</dbReference>
<dbReference type="eggNOG" id="COG4347">
    <property type="taxonomic scope" value="Bacteria"/>
</dbReference>
<feature type="transmembrane region" description="Helical" evidence="1">
    <location>
        <begin position="43"/>
        <end position="65"/>
    </location>
</feature>
<dbReference type="RefSeq" id="WP_008518976.1">
    <property type="nucleotide sequence ID" value="NZ_ACJM01000024.1"/>
</dbReference>
<accession>C0GKJ9</accession>
<keyword evidence="3" id="KW-1185">Reference proteome</keyword>
<feature type="transmembrane region" description="Helical" evidence="1">
    <location>
        <begin position="141"/>
        <end position="159"/>
    </location>
</feature>
<feature type="transmembrane region" description="Helical" evidence="1">
    <location>
        <begin position="110"/>
        <end position="129"/>
    </location>
</feature>
<keyword evidence="1" id="KW-0812">Transmembrane</keyword>
<sequence>MQKILDILFTNRYFIYALLVINFFGTIYGFWWYRNQFAATPAYIWPFVPNSPLTVLYFFIVLVLFLQNKRSSFWEGLAYFGLIKHGMWTVAIITLYHLAGDRSPDNILLWTGHFGMALQAVLFWVYYGLPLRFSHAVGISGWYLFNDYLDYVVGIHPYVNTTLVDIAVVRNLAVSYSIVLTIIFLFTAWRRHNRKETLTVERGNT</sequence>
<evidence type="ECO:0000256" key="1">
    <source>
        <dbReference type="SAM" id="Phobius"/>
    </source>
</evidence>
<dbReference type="PANTHER" id="PTHR40042:SF1">
    <property type="entry name" value="DUF1405 DOMAIN-CONTAINING PROTEIN"/>
    <property type="match status" value="1"/>
</dbReference>
<keyword evidence="1" id="KW-0472">Membrane</keyword>
<organism evidence="2 3">
    <name type="scientific">Dethiobacter alkaliphilus AHT 1</name>
    <dbReference type="NCBI Taxonomy" id="555088"/>
    <lineage>
        <taxon>Bacteria</taxon>
        <taxon>Bacillati</taxon>
        <taxon>Bacillota</taxon>
        <taxon>Dethiobacteria</taxon>
        <taxon>Dethiobacterales</taxon>
        <taxon>Dethiobacteraceae</taxon>
        <taxon>Dethiobacter</taxon>
    </lineage>
</organism>
<evidence type="ECO:0008006" key="4">
    <source>
        <dbReference type="Google" id="ProtNLM"/>
    </source>
</evidence>
<dbReference type="STRING" id="555088.DealDRAFT_3008"/>
<evidence type="ECO:0000313" key="2">
    <source>
        <dbReference type="EMBL" id="EEG76166.1"/>
    </source>
</evidence>
<dbReference type="InterPro" id="IPR009845">
    <property type="entry name" value="DUF1405"/>
</dbReference>
<proteinExistence type="predicted"/>
<dbReference type="OrthoDB" id="152213at2"/>
<name>C0GKJ9_DETAL</name>
<protein>
    <recommendedName>
        <fullName evidence="4">DUF1405 domain-containing protein</fullName>
    </recommendedName>
</protein>
<reference evidence="2 3" key="1">
    <citation type="submission" date="2009-02" db="EMBL/GenBank/DDBJ databases">
        <title>Sequencing of the draft genome and assembly of Dethiobacter alkaliphilus AHT 1.</title>
        <authorList>
            <consortium name="US DOE Joint Genome Institute (JGI-PGF)"/>
            <person name="Lucas S."/>
            <person name="Copeland A."/>
            <person name="Lapidus A."/>
            <person name="Glavina del Rio T."/>
            <person name="Dalin E."/>
            <person name="Tice H."/>
            <person name="Bruce D."/>
            <person name="Goodwin L."/>
            <person name="Pitluck S."/>
            <person name="Larimer F."/>
            <person name="Land M.L."/>
            <person name="Hauser L."/>
            <person name="Muyzer G."/>
        </authorList>
    </citation>
    <scope>NUCLEOTIDE SEQUENCE [LARGE SCALE GENOMIC DNA]</scope>
    <source>
        <strain evidence="2 3">AHT 1</strain>
    </source>
</reference>
<feature type="transmembrane region" description="Helical" evidence="1">
    <location>
        <begin position="171"/>
        <end position="189"/>
    </location>
</feature>
<feature type="transmembrane region" description="Helical" evidence="1">
    <location>
        <begin position="77"/>
        <end position="98"/>
    </location>
</feature>
<keyword evidence="1" id="KW-1133">Transmembrane helix</keyword>